<dbReference type="InterPro" id="IPR050902">
    <property type="entry name" value="ABC_Transporter_SBP"/>
</dbReference>
<evidence type="ECO:0000256" key="2">
    <source>
        <dbReference type="SAM" id="SignalP"/>
    </source>
</evidence>
<dbReference type="Proteomes" id="UP000237061">
    <property type="component" value="Unassembled WGS sequence"/>
</dbReference>
<dbReference type="Pfam" id="PF01497">
    <property type="entry name" value="Peripla_BP_2"/>
    <property type="match status" value="1"/>
</dbReference>
<comment type="caution">
    <text evidence="4">The sequence shown here is derived from an EMBL/GenBank/DDBJ whole genome shotgun (WGS) entry which is preliminary data.</text>
</comment>
<name>A0A2S3ZRY5_ARTGL</name>
<evidence type="ECO:0000259" key="3">
    <source>
        <dbReference type="PROSITE" id="PS50983"/>
    </source>
</evidence>
<feature type="signal peptide" evidence="2">
    <location>
        <begin position="1"/>
        <end position="20"/>
    </location>
</feature>
<proteinExistence type="inferred from homology"/>
<dbReference type="PANTHER" id="PTHR30535:SF7">
    <property type="entry name" value="IRON(III) DICITRATE-BINDING PROTEIN"/>
    <property type="match status" value="1"/>
</dbReference>
<sequence length="331" mass="34524">MNNKPLLLISGLLLGGNLLAGCGQAVSATAPTQSAGAAQTIENCGRALSFAGVPQRAVAMTPGQSEMLVRLGQADKVVAEAQSKGRALMPELADLGTAKQLSEQSPPSREVLLGVAPDLVYSPTSYEFTAEQGFADIDQLKAAGAQAYIATAGCPERRSNAEVKDLFTDITNMGAIFGVAGQASTLAGEAQGALDSVARRVSGLPKPSVAELFVEGNTIAAIGAGIEYNMIEIAGGENVFSPDDQAFAQFFSSVISPETLVAKNPEVIVFTTIDKAHEKATIDFLRSKFPQLDAVKNNRMVAVDSDDVMPGTWGNIRAVEQIAAGLHPEAF</sequence>
<dbReference type="PROSITE" id="PS50983">
    <property type="entry name" value="FE_B12_PBP"/>
    <property type="match status" value="1"/>
</dbReference>
<reference evidence="4 5" key="1">
    <citation type="submission" date="2018-01" db="EMBL/GenBank/DDBJ databases">
        <title>Arthrobacter sp. nov., from glaciers in China.</title>
        <authorList>
            <person name="Liu Q."/>
            <person name="Xin Y.-H."/>
        </authorList>
    </citation>
    <scope>NUCLEOTIDE SEQUENCE [LARGE SCALE GENOMIC DNA]</scope>
    <source>
        <strain evidence="4 5">HLT2-12-2</strain>
    </source>
</reference>
<organism evidence="4 5">
    <name type="scientific">Arthrobacter glacialis</name>
    <dbReference type="NCBI Taxonomy" id="1664"/>
    <lineage>
        <taxon>Bacteria</taxon>
        <taxon>Bacillati</taxon>
        <taxon>Actinomycetota</taxon>
        <taxon>Actinomycetes</taxon>
        <taxon>Micrococcales</taxon>
        <taxon>Micrococcaceae</taxon>
        <taxon>Arthrobacter</taxon>
    </lineage>
</organism>
<dbReference type="PANTHER" id="PTHR30535">
    <property type="entry name" value="VITAMIN B12-BINDING PROTEIN"/>
    <property type="match status" value="1"/>
</dbReference>
<evidence type="ECO:0000256" key="1">
    <source>
        <dbReference type="ARBA" id="ARBA00008814"/>
    </source>
</evidence>
<dbReference type="AlphaFoldDB" id="A0A2S3ZRY5"/>
<gene>
    <name evidence="4" type="ORF">CVS27_19295</name>
</gene>
<dbReference type="SUPFAM" id="SSF53807">
    <property type="entry name" value="Helical backbone' metal receptor"/>
    <property type="match status" value="1"/>
</dbReference>
<feature type="chain" id="PRO_5038640621" evidence="2">
    <location>
        <begin position="21"/>
        <end position="331"/>
    </location>
</feature>
<dbReference type="RefSeq" id="WP_103467472.1">
    <property type="nucleotide sequence ID" value="NZ_PPXC01000023.1"/>
</dbReference>
<dbReference type="InterPro" id="IPR002491">
    <property type="entry name" value="ABC_transptr_periplasmic_BD"/>
</dbReference>
<dbReference type="PROSITE" id="PS51257">
    <property type="entry name" value="PROKAR_LIPOPROTEIN"/>
    <property type="match status" value="1"/>
</dbReference>
<keyword evidence="5" id="KW-1185">Reference proteome</keyword>
<evidence type="ECO:0000313" key="4">
    <source>
        <dbReference type="EMBL" id="POH71762.1"/>
    </source>
</evidence>
<dbReference type="Gene3D" id="3.40.50.1980">
    <property type="entry name" value="Nitrogenase molybdenum iron protein domain"/>
    <property type="match status" value="2"/>
</dbReference>
<evidence type="ECO:0000313" key="5">
    <source>
        <dbReference type="Proteomes" id="UP000237061"/>
    </source>
</evidence>
<keyword evidence="2" id="KW-0732">Signal</keyword>
<dbReference type="EMBL" id="PPXC01000023">
    <property type="protein sequence ID" value="POH71762.1"/>
    <property type="molecule type" value="Genomic_DNA"/>
</dbReference>
<protein>
    <submittedName>
        <fullName evidence="4">Zinc ABC transporter substrate-binding protein</fullName>
    </submittedName>
</protein>
<feature type="domain" description="Fe/B12 periplasmic-binding" evidence="3">
    <location>
        <begin position="56"/>
        <end position="330"/>
    </location>
</feature>
<accession>A0A2S3ZRY5</accession>
<comment type="similarity">
    <text evidence="1">Belongs to the bacterial solute-binding protein 8 family.</text>
</comment>